<evidence type="ECO:0000256" key="1">
    <source>
        <dbReference type="SAM" id="Coils"/>
    </source>
</evidence>
<gene>
    <name evidence="3" type="ORF">LMJ30_02955</name>
</gene>
<evidence type="ECO:0008006" key="5">
    <source>
        <dbReference type="Google" id="ProtNLM"/>
    </source>
</evidence>
<dbReference type="RefSeq" id="WP_229430846.1">
    <property type="nucleotide sequence ID" value="NZ_JAJHPV010000004.1"/>
</dbReference>
<feature type="region of interest" description="Disordered" evidence="2">
    <location>
        <begin position="1"/>
        <end position="57"/>
    </location>
</feature>
<proteinExistence type="predicted"/>
<evidence type="ECO:0000313" key="4">
    <source>
        <dbReference type="Proteomes" id="UP001198701"/>
    </source>
</evidence>
<keyword evidence="4" id="KW-1185">Reference proteome</keyword>
<organism evidence="3 4">
    <name type="scientific">Massilia agrisoli</name>
    <dbReference type="NCBI Taxonomy" id="2892444"/>
    <lineage>
        <taxon>Bacteria</taxon>
        <taxon>Pseudomonadati</taxon>
        <taxon>Pseudomonadota</taxon>
        <taxon>Betaproteobacteria</taxon>
        <taxon>Burkholderiales</taxon>
        <taxon>Oxalobacteraceae</taxon>
        <taxon>Telluria group</taxon>
        <taxon>Massilia</taxon>
    </lineage>
</organism>
<accession>A0ABS8IRN3</accession>
<feature type="compositionally biased region" description="Pro residues" evidence="2">
    <location>
        <begin position="39"/>
        <end position="51"/>
    </location>
</feature>
<evidence type="ECO:0000313" key="3">
    <source>
        <dbReference type="EMBL" id="MCC6069919.1"/>
    </source>
</evidence>
<feature type="coiled-coil region" evidence="1">
    <location>
        <begin position="68"/>
        <end position="116"/>
    </location>
</feature>
<feature type="compositionally biased region" description="Low complexity" evidence="2">
    <location>
        <begin position="1"/>
        <end position="24"/>
    </location>
</feature>
<name>A0ABS8IRN3_9BURK</name>
<sequence length="337" mass="35747">MDSIRPQSPAPASTTGSAASAPQARTEAAERLAEGRPPQLAPPPAATPAPAPMRRTMRGFDSHLQGDVASAQQALDFLEEVAGQLQSLKSELSAKLSNLQADERQIEARLRELANTLERRRQSGGDKLDAQLNYNAASATQRFNVRGMTLSSLKSSAPQMLSFSSGAGGQALTVNIEPGMSDEEIVQRFDRALAPANVRVSSDANGKLIFTTPEAHWPALRDNLSILGRGRVATEEEPGAVAPQRWGTSDTEALRLSLQEVVRALAQVRSSQAAASRELSAAASRAAMAPVPSDDMTVLAKDFAATATDPNYESLLAITSAMVGISRERVLALLGLR</sequence>
<reference evidence="3 4" key="1">
    <citation type="submission" date="2021-11" db="EMBL/GenBank/DDBJ databases">
        <authorList>
            <person name="Huq M.A."/>
        </authorList>
    </citation>
    <scope>NUCLEOTIDE SEQUENCE [LARGE SCALE GENOMIC DNA]</scope>
    <source>
        <strain evidence="3 4">MAHUQ-52</strain>
    </source>
</reference>
<dbReference type="Proteomes" id="UP001198701">
    <property type="component" value="Unassembled WGS sequence"/>
</dbReference>
<protein>
    <recommendedName>
        <fullName evidence="5">Flagellin</fullName>
    </recommendedName>
</protein>
<dbReference type="EMBL" id="JAJHPV010000004">
    <property type="protein sequence ID" value="MCC6069919.1"/>
    <property type="molecule type" value="Genomic_DNA"/>
</dbReference>
<comment type="caution">
    <text evidence="3">The sequence shown here is derived from an EMBL/GenBank/DDBJ whole genome shotgun (WGS) entry which is preliminary data.</text>
</comment>
<keyword evidence="1" id="KW-0175">Coiled coil</keyword>
<evidence type="ECO:0000256" key="2">
    <source>
        <dbReference type="SAM" id="MobiDB-lite"/>
    </source>
</evidence>